<dbReference type="Proteomes" id="UP000031668">
    <property type="component" value="Unassembled WGS sequence"/>
</dbReference>
<feature type="binding site" evidence="13">
    <location>
        <position position="564"/>
    </location>
    <ligand>
        <name>ATP</name>
        <dbReference type="ChEBI" id="CHEBI:30616"/>
    </ligand>
</feature>
<feature type="domain" description="P-type ATPase C-terminal" evidence="16">
    <location>
        <begin position="587"/>
        <end position="835"/>
    </location>
</feature>
<feature type="binding site" evidence="13">
    <location>
        <position position="321"/>
    </location>
    <ligand>
        <name>ATP</name>
        <dbReference type="ChEBI" id="CHEBI:30616"/>
    </ligand>
</feature>
<dbReference type="SFLD" id="SFLDG00002">
    <property type="entry name" value="C1.7:_P-type_atpase_like"/>
    <property type="match status" value="1"/>
</dbReference>
<keyword evidence="8 15" id="KW-1278">Translocase</keyword>
<feature type="transmembrane region" description="Helical" evidence="15">
    <location>
        <begin position="734"/>
        <end position="757"/>
    </location>
</feature>
<evidence type="ECO:0000256" key="15">
    <source>
        <dbReference type="RuleBase" id="RU362033"/>
    </source>
</evidence>
<dbReference type="Pfam" id="PF13246">
    <property type="entry name" value="Cation_ATPase"/>
    <property type="match status" value="1"/>
</dbReference>
<dbReference type="EMBL" id="JWZT01005339">
    <property type="protein sequence ID" value="KII61335.1"/>
    <property type="molecule type" value="Genomic_DNA"/>
</dbReference>
<protein>
    <recommendedName>
        <fullName evidence="15">Phospholipid-transporting ATPase</fullName>
        <ecNumber evidence="15">7.6.2.1</ecNumber>
    </recommendedName>
</protein>
<feature type="binding site" evidence="13">
    <location>
        <position position="180"/>
    </location>
    <ligand>
        <name>ATP</name>
        <dbReference type="ChEBI" id="CHEBI:30616"/>
    </ligand>
</feature>
<feature type="transmembrane region" description="Helical" evidence="15">
    <location>
        <begin position="811"/>
        <end position="832"/>
    </location>
</feature>
<dbReference type="InterPro" id="IPR036412">
    <property type="entry name" value="HAD-like_sf"/>
</dbReference>
<feature type="transmembrane region" description="Helical" evidence="15">
    <location>
        <begin position="110"/>
        <end position="131"/>
    </location>
</feature>
<sequence length="853" mass="97438">MLDMPNNELNKFNALAKIESEKYMSRNVILRGCQIKNTKWVVGVVVYSGHETKLMMIKRSTIDKKVDHLVIILFIILIILALISTTLSIITRKKTFPNHWYLKSVQAPASFFAIFVTFFILYHKIVPVSLISTIEIVKLIQAYFVTQDLNSLSKKSSNNSAVKTCTIIEDLGHVNYIFADKTGTLTRNEMILKTISVGQGNFNMDENFPTLINEGTFNKDDETTKLFMTNLMICNSVIVENEEKSGTRIFKSSSPDEVAIVSVIDKYGFKFIQRTSEGVHIEYLGNQEFWQILETCHFSSERKKMSVIAKSPDGRYYLFTKGAESHIFDRLEMMDEISEKTNRMLEEFANMGLRTLCIAYREIQCDPSISPPPMMTGSSISFTSSDIMSGERDSDVEQDFKVLGCTGIEDRLQDNISETIFILREAGLRIWMLTGDKLETGINVAFSSKILENSMKLYLFCCESKEECLTKINKIMFEQKIQKNTNKMIENPSRFKNMAFILVDDDLKYILEDEVSTDFLTVAVYCKAVIFCRVSASQKRDVAMLVKNGVSDVVTLAIGDGGNDCMMIRASDIGVGIVGEEGLSSTNAADFAIEEFQVLSHLLMVHGYASYRKIGNCAYFVFYQNVLMNVMSFFYGFISLFSGKSIIHKIHHMLLAKIYVLLPPFCFGILDVFTSKEAAVNVPYLYRSIRKNYFFGVKRFIFWFLNALLHCFLIFLLCYVSLMNGTFDAKGMTVFEPIFETIIVSLIVFVICLKSVLELRNWNILTQSSIWIGYIAFILSVAIFSRCPTRGFETQMELLDVDILLVVSPQFYSSFFIPFIVLFPDFIFRAYFHHYIKDSKHVLYAVRSIDCPF</sequence>
<evidence type="ECO:0000256" key="5">
    <source>
        <dbReference type="ARBA" id="ARBA00022741"/>
    </source>
</evidence>
<dbReference type="GO" id="GO:0005524">
    <property type="term" value="F:ATP binding"/>
    <property type="evidence" value="ECO:0007669"/>
    <property type="project" value="UniProtKB-UniRule"/>
</dbReference>
<feature type="transmembrane region" description="Helical" evidence="15">
    <location>
        <begin position="769"/>
        <end position="791"/>
    </location>
</feature>
<dbReference type="NCBIfam" id="TIGR01652">
    <property type="entry name" value="ATPase-Plipid"/>
    <property type="match status" value="1"/>
</dbReference>
<feature type="binding site" evidence="13">
    <location>
        <position position="354"/>
    </location>
    <ligand>
        <name>ATP</name>
        <dbReference type="ChEBI" id="CHEBI:30616"/>
    </ligand>
</feature>
<feature type="binding site" evidence="14">
    <location>
        <position position="180"/>
    </location>
    <ligand>
        <name>Mg(2+)</name>
        <dbReference type="ChEBI" id="CHEBI:18420"/>
    </ligand>
</feature>
<keyword evidence="4 14" id="KW-0479">Metal-binding</keyword>
<comment type="catalytic activity">
    <reaction evidence="11 15">
        <text>ATP + H2O + phospholipidSide 1 = ADP + phosphate + phospholipidSide 2.</text>
        <dbReference type="EC" id="7.6.2.1"/>
    </reaction>
</comment>
<comment type="caution">
    <text evidence="17">The sequence shown here is derived from an EMBL/GenBank/DDBJ whole genome shotgun (WGS) entry which is preliminary data.</text>
</comment>
<keyword evidence="9 15" id="KW-1133">Transmembrane helix</keyword>
<proteinExistence type="inferred from homology"/>
<dbReference type="GO" id="GO:0005886">
    <property type="term" value="C:plasma membrane"/>
    <property type="evidence" value="ECO:0007669"/>
    <property type="project" value="TreeGrafter"/>
</dbReference>
<accession>A0A0C2M2M7</accession>
<evidence type="ECO:0000256" key="12">
    <source>
        <dbReference type="PIRSR" id="PIRSR606539-1"/>
    </source>
</evidence>
<evidence type="ECO:0000256" key="6">
    <source>
        <dbReference type="ARBA" id="ARBA00022840"/>
    </source>
</evidence>
<comment type="similarity">
    <text evidence="2 15">Belongs to the cation transport ATPase (P-type) (TC 3.A.3) family. Type IV subfamily.</text>
</comment>
<gene>
    <name evidence="17" type="ORF">RF11_12749</name>
</gene>
<keyword evidence="3 15" id="KW-0812">Transmembrane</keyword>
<evidence type="ECO:0000256" key="1">
    <source>
        <dbReference type="ARBA" id="ARBA00004141"/>
    </source>
</evidence>
<dbReference type="SFLD" id="SFLDF00027">
    <property type="entry name" value="p-type_atpase"/>
    <property type="match status" value="1"/>
</dbReference>
<feature type="binding site" evidence="13">
    <location>
        <position position="181"/>
    </location>
    <ligand>
        <name>ATP</name>
        <dbReference type="ChEBI" id="CHEBI:30616"/>
    </ligand>
</feature>
<dbReference type="Pfam" id="PF16212">
    <property type="entry name" value="PhoLip_ATPase_C"/>
    <property type="match status" value="1"/>
</dbReference>
<comment type="cofactor">
    <cofactor evidence="14">
        <name>Mg(2+)</name>
        <dbReference type="ChEBI" id="CHEBI:18420"/>
    </cofactor>
</comment>
<dbReference type="InterPro" id="IPR023214">
    <property type="entry name" value="HAD_sf"/>
</dbReference>
<dbReference type="SFLD" id="SFLDS00003">
    <property type="entry name" value="Haloacid_Dehalogenase"/>
    <property type="match status" value="1"/>
</dbReference>
<evidence type="ECO:0000256" key="14">
    <source>
        <dbReference type="PIRSR" id="PIRSR606539-3"/>
    </source>
</evidence>
<evidence type="ECO:0000256" key="11">
    <source>
        <dbReference type="ARBA" id="ARBA00034036"/>
    </source>
</evidence>
<keyword evidence="5 13" id="KW-0547">Nucleotide-binding</keyword>
<dbReference type="NCBIfam" id="TIGR01494">
    <property type="entry name" value="ATPase_P-type"/>
    <property type="match status" value="1"/>
</dbReference>
<evidence type="ECO:0000259" key="16">
    <source>
        <dbReference type="Pfam" id="PF16212"/>
    </source>
</evidence>
<dbReference type="InterPro" id="IPR001757">
    <property type="entry name" value="P_typ_ATPase"/>
</dbReference>
<dbReference type="GO" id="GO:0016887">
    <property type="term" value="F:ATP hydrolysis activity"/>
    <property type="evidence" value="ECO:0007669"/>
    <property type="project" value="InterPro"/>
</dbReference>
<feature type="binding site" evidence="14">
    <location>
        <position position="564"/>
    </location>
    <ligand>
        <name>Mg(2+)</name>
        <dbReference type="ChEBI" id="CHEBI:18420"/>
    </ligand>
</feature>
<reference evidence="17 18" key="1">
    <citation type="journal article" date="2014" name="Genome Biol. Evol.">
        <title>The genome of the myxosporean Thelohanellus kitauei shows adaptations to nutrient acquisition within its fish host.</title>
        <authorList>
            <person name="Yang Y."/>
            <person name="Xiong J."/>
            <person name="Zhou Z."/>
            <person name="Huo F."/>
            <person name="Miao W."/>
            <person name="Ran C."/>
            <person name="Liu Y."/>
            <person name="Zhang J."/>
            <person name="Feng J."/>
            <person name="Wang M."/>
            <person name="Wang M."/>
            <person name="Wang L."/>
            <person name="Yao B."/>
        </authorList>
    </citation>
    <scope>NUCLEOTIDE SEQUENCE [LARGE SCALE GENOMIC DNA]</scope>
    <source>
        <strain evidence="17">Wuqing</strain>
    </source>
</reference>
<feature type="binding site" evidence="13">
    <location>
        <position position="298"/>
    </location>
    <ligand>
        <name>ATP</name>
        <dbReference type="ChEBI" id="CHEBI:30616"/>
    </ligand>
</feature>
<feature type="transmembrane region" description="Helical" evidence="15">
    <location>
        <begin position="69"/>
        <end position="90"/>
    </location>
</feature>
<feature type="transmembrane region" description="Helical" evidence="15">
    <location>
        <begin position="658"/>
        <end position="679"/>
    </location>
</feature>
<dbReference type="FunFam" id="3.40.50.1000:FF:000014">
    <property type="entry name" value="Phospholipid-transporting ATPase"/>
    <property type="match status" value="1"/>
</dbReference>
<evidence type="ECO:0000256" key="2">
    <source>
        <dbReference type="ARBA" id="ARBA00008109"/>
    </source>
</evidence>
<feature type="binding site" evidence="13">
    <location>
        <position position="539"/>
    </location>
    <ligand>
        <name>ATP</name>
        <dbReference type="ChEBI" id="CHEBI:30616"/>
    </ligand>
</feature>
<feature type="binding site" evidence="13">
    <location>
        <position position="435"/>
    </location>
    <ligand>
        <name>ATP</name>
        <dbReference type="ChEBI" id="CHEBI:30616"/>
    </ligand>
</feature>
<dbReference type="GO" id="GO:0140326">
    <property type="term" value="F:ATPase-coupled intramembrane lipid transporter activity"/>
    <property type="evidence" value="ECO:0007669"/>
    <property type="project" value="UniProtKB-EC"/>
</dbReference>
<evidence type="ECO:0000313" key="18">
    <source>
        <dbReference type="Proteomes" id="UP000031668"/>
    </source>
</evidence>
<evidence type="ECO:0000256" key="13">
    <source>
        <dbReference type="PIRSR" id="PIRSR606539-2"/>
    </source>
</evidence>
<keyword evidence="18" id="KW-1185">Reference proteome</keyword>
<dbReference type="Gene3D" id="3.40.1110.10">
    <property type="entry name" value="Calcium-transporting ATPase, cytoplasmic domain N"/>
    <property type="match status" value="1"/>
</dbReference>
<feature type="binding site" evidence="14">
    <location>
        <position position="560"/>
    </location>
    <ligand>
        <name>Mg(2+)</name>
        <dbReference type="ChEBI" id="CHEBI:18420"/>
    </ligand>
</feature>
<evidence type="ECO:0000256" key="8">
    <source>
        <dbReference type="ARBA" id="ARBA00022967"/>
    </source>
</evidence>
<feature type="binding site" evidence="13">
    <location>
        <position position="257"/>
    </location>
    <ligand>
        <name>ATP</name>
        <dbReference type="ChEBI" id="CHEBI:30616"/>
    </ligand>
</feature>
<evidence type="ECO:0000256" key="9">
    <source>
        <dbReference type="ARBA" id="ARBA00022989"/>
    </source>
</evidence>
<dbReference type="SUPFAM" id="SSF81665">
    <property type="entry name" value="Calcium ATPase, transmembrane domain M"/>
    <property type="match status" value="1"/>
</dbReference>
<dbReference type="InterPro" id="IPR032630">
    <property type="entry name" value="P_typ_ATPase_c"/>
</dbReference>
<evidence type="ECO:0000256" key="7">
    <source>
        <dbReference type="ARBA" id="ARBA00022842"/>
    </source>
</evidence>
<feature type="transmembrane region" description="Helical" evidence="15">
    <location>
        <begin position="617"/>
        <end position="638"/>
    </location>
</feature>
<dbReference type="EC" id="7.6.2.1" evidence="15"/>
<keyword evidence="7 14" id="KW-0460">Magnesium</keyword>
<comment type="subcellular location">
    <subcellularLocation>
        <location evidence="1 15">Membrane</location>
        <topology evidence="1 15">Multi-pass membrane protein</topology>
    </subcellularLocation>
</comment>
<dbReference type="SUPFAM" id="SSF81660">
    <property type="entry name" value="Metal cation-transporting ATPase, ATP-binding domain N"/>
    <property type="match status" value="1"/>
</dbReference>
<evidence type="ECO:0000256" key="4">
    <source>
        <dbReference type="ARBA" id="ARBA00022723"/>
    </source>
</evidence>
<dbReference type="InterPro" id="IPR006539">
    <property type="entry name" value="P-type_ATPase_IV"/>
</dbReference>
<feature type="binding site" evidence="13">
    <location>
        <position position="533"/>
    </location>
    <ligand>
        <name>ATP</name>
        <dbReference type="ChEBI" id="CHEBI:30616"/>
    </ligand>
</feature>
<dbReference type="InterPro" id="IPR023298">
    <property type="entry name" value="ATPase_P-typ_TM_dom_sf"/>
</dbReference>
<dbReference type="PANTHER" id="PTHR24092">
    <property type="entry name" value="PROBABLE PHOSPHOLIPID-TRANSPORTING ATPASE"/>
    <property type="match status" value="1"/>
</dbReference>
<feature type="binding site" evidence="14">
    <location>
        <position position="182"/>
    </location>
    <ligand>
        <name>Mg(2+)</name>
        <dbReference type="ChEBI" id="CHEBI:18420"/>
    </ligand>
</feature>
<organism evidence="17 18">
    <name type="scientific">Thelohanellus kitauei</name>
    <name type="common">Myxosporean</name>
    <dbReference type="NCBI Taxonomy" id="669202"/>
    <lineage>
        <taxon>Eukaryota</taxon>
        <taxon>Metazoa</taxon>
        <taxon>Cnidaria</taxon>
        <taxon>Myxozoa</taxon>
        <taxon>Myxosporea</taxon>
        <taxon>Bivalvulida</taxon>
        <taxon>Platysporina</taxon>
        <taxon>Myxobolidae</taxon>
        <taxon>Thelohanellus</taxon>
    </lineage>
</organism>
<dbReference type="AlphaFoldDB" id="A0A0C2M2M7"/>
<feature type="transmembrane region" description="Helical" evidence="15">
    <location>
        <begin position="700"/>
        <end position="722"/>
    </location>
</feature>
<dbReference type="PRINTS" id="PR00119">
    <property type="entry name" value="CATATPASE"/>
</dbReference>
<dbReference type="InterPro" id="IPR044492">
    <property type="entry name" value="P_typ_ATPase_HD_dom"/>
</dbReference>
<dbReference type="OrthoDB" id="377733at2759"/>
<dbReference type="InterPro" id="IPR023299">
    <property type="entry name" value="ATPase_P-typ_cyto_dom_N"/>
</dbReference>
<keyword evidence="6 13" id="KW-0067">ATP-binding</keyword>
<dbReference type="SUPFAM" id="SSF56784">
    <property type="entry name" value="HAD-like"/>
    <property type="match status" value="1"/>
</dbReference>
<dbReference type="PROSITE" id="PS00154">
    <property type="entry name" value="ATPASE_E1_E2"/>
    <property type="match status" value="1"/>
</dbReference>
<evidence type="ECO:0000313" key="17">
    <source>
        <dbReference type="EMBL" id="KII61335.1"/>
    </source>
</evidence>
<evidence type="ECO:0000256" key="3">
    <source>
        <dbReference type="ARBA" id="ARBA00022692"/>
    </source>
</evidence>
<dbReference type="Gene3D" id="3.40.50.1000">
    <property type="entry name" value="HAD superfamily/HAD-like"/>
    <property type="match status" value="1"/>
</dbReference>
<feature type="binding site" evidence="13">
    <location>
        <position position="182"/>
    </location>
    <ligand>
        <name>ATP</name>
        <dbReference type="ChEBI" id="CHEBI:30616"/>
    </ligand>
</feature>
<dbReference type="GO" id="GO:0045332">
    <property type="term" value="P:phospholipid translocation"/>
    <property type="evidence" value="ECO:0007669"/>
    <property type="project" value="TreeGrafter"/>
</dbReference>
<evidence type="ECO:0000256" key="10">
    <source>
        <dbReference type="ARBA" id="ARBA00023136"/>
    </source>
</evidence>
<feature type="binding site" evidence="13">
    <location>
        <position position="434"/>
    </location>
    <ligand>
        <name>ATP</name>
        <dbReference type="ChEBI" id="CHEBI:30616"/>
    </ligand>
</feature>
<feature type="binding site" evidence="13">
    <location>
        <position position="563"/>
    </location>
    <ligand>
        <name>ATP</name>
        <dbReference type="ChEBI" id="CHEBI:30616"/>
    </ligand>
</feature>
<feature type="binding site" evidence="13">
    <location>
        <position position="436"/>
    </location>
    <ligand>
        <name>ATP</name>
        <dbReference type="ChEBI" id="CHEBI:30616"/>
    </ligand>
</feature>
<feature type="active site" description="4-aspartylphosphate intermediate" evidence="12">
    <location>
        <position position="180"/>
    </location>
</feature>
<keyword evidence="10 15" id="KW-0472">Membrane</keyword>
<name>A0A0C2M2M7_THEKT</name>
<dbReference type="InterPro" id="IPR018303">
    <property type="entry name" value="ATPase_P-typ_P_site"/>
</dbReference>
<dbReference type="GO" id="GO:0000287">
    <property type="term" value="F:magnesium ion binding"/>
    <property type="evidence" value="ECO:0007669"/>
    <property type="project" value="UniProtKB-UniRule"/>
</dbReference>